<dbReference type="InterPro" id="IPR029063">
    <property type="entry name" value="SAM-dependent_MTases_sf"/>
</dbReference>
<name>A0A4U2ELZ1_9VIBR</name>
<dbReference type="Pfam" id="PF08241">
    <property type="entry name" value="Methyltransf_11"/>
    <property type="match status" value="1"/>
</dbReference>
<dbReference type="AlphaFoldDB" id="A0A4U2ELZ1"/>
<feature type="domain" description="Methyltransferase type 11" evidence="1">
    <location>
        <begin position="56"/>
        <end position="150"/>
    </location>
</feature>
<dbReference type="GO" id="GO:0008757">
    <property type="term" value="F:S-adenosylmethionine-dependent methyltransferase activity"/>
    <property type="evidence" value="ECO:0007669"/>
    <property type="project" value="InterPro"/>
</dbReference>
<dbReference type="Gene3D" id="3.40.50.150">
    <property type="entry name" value="Vaccinia Virus protein VP39"/>
    <property type="match status" value="1"/>
</dbReference>
<gene>
    <name evidence="2" type="ORF">FCV91_21190</name>
</gene>
<sequence>MQTNKQKKQKFYSDPKTVEQYEKLRFSNVGGQFVHELEEQTFAKLLENATQPGNILDIPCGTGRMFPMLKELSFENIYGGDYSDEMLTQCQSNGHSDLINISKRDIYDTKFEPNKFHAILSSRFLFHCDDQPRLFIEFKRLIKPNGYLIFDTLNWSPRSRLSFYSKKLGGDIFINDHKSIISLANQYGFTVVKSQNVFMFPSFLYNFIPSFLMSLVRRLELVWPSILKTKTVWLLQKND</sequence>
<dbReference type="EMBL" id="SYVO01000095">
    <property type="protein sequence ID" value="TKG03413.1"/>
    <property type="molecule type" value="Genomic_DNA"/>
</dbReference>
<evidence type="ECO:0000313" key="3">
    <source>
        <dbReference type="Proteomes" id="UP000305840"/>
    </source>
</evidence>
<comment type="caution">
    <text evidence="2">The sequence shown here is derived from an EMBL/GenBank/DDBJ whole genome shotgun (WGS) entry which is preliminary data.</text>
</comment>
<dbReference type="SUPFAM" id="SSF53335">
    <property type="entry name" value="S-adenosyl-L-methionine-dependent methyltransferases"/>
    <property type="match status" value="1"/>
</dbReference>
<dbReference type="CDD" id="cd02440">
    <property type="entry name" value="AdoMet_MTases"/>
    <property type="match status" value="1"/>
</dbReference>
<keyword evidence="2" id="KW-0808">Transferase</keyword>
<evidence type="ECO:0000313" key="2">
    <source>
        <dbReference type="EMBL" id="TKG03413.1"/>
    </source>
</evidence>
<dbReference type="InterPro" id="IPR013216">
    <property type="entry name" value="Methyltransf_11"/>
</dbReference>
<organism evidence="2 3">
    <name type="scientific">Vibrio lentus</name>
    <dbReference type="NCBI Taxonomy" id="136468"/>
    <lineage>
        <taxon>Bacteria</taxon>
        <taxon>Pseudomonadati</taxon>
        <taxon>Pseudomonadota</taxon>
        <taxon>Gammaproteobacteria</taxon>
        <taxon>Vibrionales</taxon>
        <taxon>Vibrionaceae</taxon>
        <taxon>Vibrio</taxon>
    </lineage>
</organism>
<reference evidence="2 3" key="1">
    <citation type="submission" date="2019-04" db="EMBL/GenBank/DDBJ databases">
        <title>A reverse ecology approach based on a biological definition of microbial populations.</title>
        <authorList>
            <person name="Arevalo P."/>
            <person name="Vaninsberghe D."/>
            <person name="Elsherbini J."/>
            <person name="Gore J."/>
            <person name="Polz M."/>
        </authorList>
    </citation>
    <scope>NUCLEOTIDE SEQUENCE [LARGE SCALE GENOMIC DNA]</scope>
    <source>
        <strain evidence="2 3">10N.222.48.A1</strain>
    </source>
</reference>
<accession>A0A4U2ELZ1</accession>
<dbReference type="GO" id="GO:0032259">
    <property type="term" value="P:methylation"/>
    <property type="evidence" value="ECO:0007669"/>
    <property type="project" value="UniProtKB-KW"/>
</dbReference>
<evidence type="ECO:0000259" key="1">
    <source>
        <dbReference type="Pfam" id="PF08241"/>
    </source>
</evidence>
<dbReference type="PANTHER" id="PTHR43591">
    <property type="entry name" value="METHYLTRANSFERASE"/>
    <property type="match status" value="1"/>
</dbReference>
<protein>
    <submittedName>
        <fullName evidence="2">Class I SAM-dependent methyltransferase</fullName>
    </submittedName>
</protein>
<dbReference type="RefSeq" id="WP_099166936.1">
    <property type="nucleotide sequence ID" value="NZ_CP094659.1"/>
</dbReference>
<dbReference type="PANTHER" id="PTHR43591:SF110">
    <property type="entry name" value="RHODANESE DOMAIN-CONTAINING PROTEIN"/>
    <property type="match status" value="1"/>
</dbReference>
<proteinExistence type="predicted"/>
<keyword evidence="2" id="KW-0489">Methyltransferase</keyword>
<dbReference type="Proteomes" id="UP000305840">
    <property type="component" value="Unassembled WGS sequence"/>
</dbReference>